<accession>A0AB34KHK0</accession>
<proteinExistence type="inferred from homology"/>
<evidence type="ECO:0000256" key="2">
    <source>
        <dbReference type="ARBA" id="ARBA00022630"/>
    </source>
</evidence>
<evidence type="ECO:0000256" key="5">
    <source>
        <dbReference type="SAM" id="SignalP"/>
    </source>
</evidence>
<dbReference type="PANTHER" id="PTHR42973:SF22">
    <property type="entry name" value="FAD-BINDING PCMH-TYPE DOMAIN-CONTAINING PROTEIN-RELATED"/>
    <property type="match status" value="1"/>
</dbReference>
<dbReference type="InterPro" id="IPR016169">
    <property type="entry name" value="FAD-bd_PCMH_sub2"/>
</dbReference>
<keyword evidence="3" id="KW-0274">FAD</keyword>
<keyword evidence="8" id="KW-1185">Reference proteome</keyword>
<dbReference type="GeneID" id="96009765"/>
<feature type="chain" id="PRO_5044311315" description="FAD-binding PCMH-type domain-containing protein" evidence="5">
    <location>
        <begin position="20"/>
        <end position="515"/>
    </location>
</feature>
<name>A0AB34KHK0_9PEZI</name>
<gene>
    <name evidence="7" type="ORF">WHR41_08323</name>
</gene>
<keyword evidence="4" id="KW-0560">Oxidoreductase</keyword>
<evidence type="ECO:0000313" key="8">
    <source>
        <dbReference type="Proteomes" id="UP000803884"/>
    </source>
</evidence>
<dbReference type="Pfam" id="PF01565">
    <property type="entry name" value="FAD_binding_4"/>
    <property type="match status" value="1"/>
</dbReference>
<reference evidence="7 8" key="1">
    <citation type="journal article" date="2020" name="Microbiol. Resour. Announc.">
        <title>Draft Genome Sequence of a Cladosporium Species Isolated from the Mesophotic Ascidian Didemnum maculosum.</title>
        <authorList>
            <person name="Gioti A."/>
            <person name="Siaperas R."/>
            <person name="Nikolaivits E."/>
            <person name="Le Goff G."/>
            <person name="Ouazzani J."/>
            <person name="Kotoulas G."/>
            <person name="Topakas E."/>
        </authorList>
    </citation>
    <scope>NUCLEOTIDE SEQUENCE [LARGE SCALE GENOMIC DNA]</scope>
    <source>
        <strain evidence="7 8">TM138-S3</strain>
    </source>
</reference>
<dbReference type="EMBL" id="JAAQHG020000044">
    <property type="protein sequence ID" value="KAL1582790.1"/>
    <property type="molecule type" value="Genomic_DNA"/>
</dbReference>
<dbReference type="SUPFAM" id="SSF56176">
    <property type="entry name" value="FAD-binding/transporter-associated domain-like"/>
    <property type="match status" value="1"/>
</dbReference>
<comment type="caution">
    <text evidence="7">The sequence shown here is derived from an EMBL/GenBank/DDBJ whole genome shotgun (WGS) entry which is preliminary data.</text>
</comment>
<dbReference type="Gene3D" id="3.30.465.10">
    <property type="match status" value="1"/>
</dbReference>
<evidence type="ECO:0000256" key="1">
    <source>
        <dbReference type="ARBA" id="ARBA00005466"/>
    </source>
</evidence>
<protein>
    <recommendedName>
        <fullName evidence="6">FAD-binding PCMH-type domain-containing protein</fullName>
    </recommendedName>
</protein>
<evidence type="ECO:0000256" key="3">
    <source>
        <dbReference type="ARBA" id="ARBA00022827"/>
    </source>
</evidence>
<organism evidence="7 8">
    <name type="scientific">Cladosporium halotolerans</name>
    <dbReference type="NCBI Taxonomy" id="1052096"/>
    <lineage>
        <taxon>Eukaryota</taxon>
        <taxon>Fungi</taxon>
        <taxon>Dikarya</taxon>
        <taxon>Ascomycota</taxon>
        <taxon>Pezizomycotina</taxon>
        <taxon>Dothideomycetes</taxon>
        <taxon>Dothideomycetidae</taxon>
        <taxon>Cladosporiales</taxon>
        <taxon>Cladosporiaceae</taxon>
        <taxon>Cladosporium</taxon>
    </lineage>
</organism>
<evidence type="ECO:0000259" key="6">
    <source>
        <dbReference type="PROSITE" id="PS51387"/>
    </source>
</evidence>
<dbReference type="RefSeq" id="XP_069225897.1">
    <property type="nucleotide sequence ID" value="XM_069376927.1"/>
</dbReference>
<feature type="domain" description="FAD-binding PCMH-type" evidence="6">
    <location>
        <begin position="76"/>
        <end position="253"/>
    </location>
</feature>
<dbReference type="PANTHER" id="PTHR42973">
    <property type="entry name" value="BINDING OXIDOREDUCTASE, PUTATIVE (AFU_ORTHOLOGUE AFUA_1G17690)-RELATED"/>
    <property type="match status" value="1"/>
</dbReference>
<dbReference type="Proteomes" id="UP000803884">
    <property type="component" value="Unassembled WGS sequence"/>
</dbReference>
<dbReference type="GO" id="GO:0071949">
    <property type="term" value="F:FAD binding"/>
    <property type="evidence" value="ECO:0007669"/>
    <property type="project" value="InterPro"/>
</dbReference>
<dbReference type="InterPro" id="IPR036318">
    <property type="entry name" value="FAD-bd_PCMH-like_sf"/>
</dbReference>
<sequence>MKGSLISMLPLLASWRVEASMSSAAPAMSETAAEGFLSQGKTCCAALKLALPEKVSYAGSSSYNDSLASYWSLQEEDLRPTCVVSPTESHDVALAMALLNIGGRFLPGKCDFAVRSGGHTPFAGAANIQQGITIDLSGLKRVSPSEDLSTVTVGVGNRWAQVYSQLDALGIAIGGGRVASVGVGGLTLGGGVSFFSPRYGFVCDEVVRFEIVLASGVLTNVTQASHPDLFKALKGGSNNFGIVTEFESMAFKQGKFWGGSIVNDISAKDAQFAAFEALAGSSNYDPYAALINSYAFSAAEKTWIIANNIQYTKAEENPPFFQNFTSLPQIYSTMRISNLTDFALEIAESSPSGRRQLMVTATFANSAELMSKIFDATNATAQTLSHVPNLAFSLTFQPMPTAITSKAAARGGNSLGLGAADGNLFNALLNVSWDTEADDEIIEQEAKALFAKNRASASELGLFNEYEYLNYAADWQDPIRGYGPESVAHLRAVSRKYDPRGVFQKQLPGGFKLFD</sequence>
<dbReference type="InterPro" id="IPR050416">
    <property type="entry name" value="FAD-linked_Oxidoreductase"/>
</dbReference>
<dbReference type="GO" id="GO:0016491">
    <property type="term" value="F:oxidoreductase activity"/>
    <property type="evidence" value="ECO:0007669"/>
    <property type="project" value="UniProtKB-KW"/>
</dbReference>
<dbReference type="InterPro" id="IPR016166">
    <property type="entry name" value="FAD-bd_PCMH"/>
</dbReference>
<dbReference type="AlphaFoldDB" id="A0AB34KHK0"/>
<keyword evidence="5" id="KW-0732">Signal</keyword>
<dbReference type="PROSITE" id="PS51387">
    <property type="entry name" value="FAD_PCMH"/>
    <property type="match status" value="1"/>
</dbReference>
<comment type="similarity">
    <text evidence="1">Belongs to the oxygen-dependent FAD-linked oxidoreductase family.</text>
</comment>
<feature type="signal peptide" evidence="5">
    <location>
        <begin position="1"/>
        <end position="19"/>
    </location>
</feature>
<keyword evidence="2" id="KW-0285">Flavoprotein</keyword>
<evidence type="ECO:0000256" key="4">
    <source>
        <dbReference type="ARBA" id="ARBA00023002"/>
    </source>
</evidence>
<evidence type="ECO:0000313" key="7">
    <source>
        <dbReference type="EMBL" id="KAL1582790.1"/>
    </source>
</evidence>
<dbReference type="InterPro" id="IPR006094">
    <property type="entry name" value="Oxid_FAD_bind_N"/>
</dbReference>